<dbReference type="OrthoDB" id="7308169at2"/>
<evidence type="ECO:0000313" key="4">
    <source>
        <dbReference type="Proteomes" id="UP000234483"/>
    </source>
</evidence>
<dbReference type="RefSeq" id="WP_101713760.1">
    <property type="nucleotide sequence ID" value="NZ_CP026100.1"/>
</dbReference>
<dbReference type="EMBL" id="PJRQ01000030">
    <property type="protein sequence ID" value="PLR12695.1"/>
    <property type="molecule type" value="Genomic_DNA"/>
</dbReference>
<reference evidence="3 4" key="1">
    <citation type="submission" date="2017-12" db="EMBL/GenBank/DDBJ databases">
        <title>The genome sequence of Caulobacter flavus CGMCC1 15093.</title>
        <authorList>
            <person name="Gao J."/>
            <person name="Mao X."/>
            <person name="Sun J."/>
        </authorList>
    </citation>
    <scope>NUCLEOTIDE SEQUENCE [LARGE SCALE GENOMIC DNA]</scope>
    <source>
        <strain evidence="3 4">CGMCC1 15093</strain>
    </source>
</reference>
<proteinExistence type="predicted"/>
<keyword evidence="1" id="KW-0812">Transmembrane</keyword>
<accession>A0A2N5CRV4</accession>
<evidence type="ECO:0000313" key="3">
    <source>
        <dbReference type="EMBL" id="PLR12695.1"/>
    </source>
</evidence>
<gene>
    <name evidence="2" type="ORF">C1707_09065</name>
    <name evidence="3" type="ORF">CFHF_14750</name>
</gene>
<name>A0A2N5CRV4_9CAUL</name>
<reference evidence="2 5" key="2">
    <citation type="submission" date="2018-01" db="EMBL/GenBank/DDBJ databases">
        <title>Complete genome sequence of Caulobacter flavus RHGG3.</title>
        <authorList>
            <person name="Yang E."/>
        </authorList>
    </citation>
    <scope>NUCLEOTIDE SEQUENCE [LARGE SCALE GENOMIC DNA]</scope>
    <source>
        <strain evidence="2 5">RHGG3</strain>
    </source>
</reference>
<feature type="transmembrane region" description="Helical" evidence="1">
    <location>
        <begin position="26"/>
        <end position="46"/>
    </location>
</feature>
<keyword evidence="5" id="KW-1185">Reference proteome</keyword>
<protein>
    <recommendedName>
        <fullName evidence="6">DUF454 domain-containing protein</fullName>
    </recommendedName>
</protein>
<evidence type="ECO:0008006" key="6">
    <source>
        <dbReference type="Google" id="ProtNLM"/>
    </source>
</evidence>
<sequence length="137" mass="15645">MNLAIAMPPVRLSAADELARELLGRIIRGLLVALGLVFIAAGFLIAPLPGPMGVPLTVIGLMLVLRNSFKARKQFVRFQHAHPKLVFPLRRLLRREPEVVLVAWQQALRIEKLVIPRRWRVAKRWRKALKRRGQRAV</sequence>
<organism evidence="3 4">
    <name type="scientific">Caulobacter flavus</name>
    <dbReference type="NCBI Taxonomy" id="1679497"/>
    <lineage>
        <taxon>Bacteria</taxon>
        <taxon>Pseudomonadati</taxon>
        <taxon>Pseudomonadota</taxon>
        <taxon>Alphaproteobacteria</taxon>
        <taxon>Caulobacterales</taxon>
        <taxon>Caulobacteraceae</taxon>
        <taxon>Caulobacter</taxon>
    </lineage>
</organism>
<keyword evidence="1" id="KW-0472">Membrane</keyword>
<feature type="transmembrane region" description="Helical" evidence="1">
    <location>
        <begin position="52"/>
        <end position="69"/>
    </location>
</feature>
<evidence type="ECO:0000313" key="2">
    <source>
        <dbReference type="EMBL" id="AYV46398.1"/>
    </source>
</evidence>
<keyword evidence="1" id="KW-1133">Transmembrane helix</keyword>
<dbReference type="Proteomes" id="UP000234483">
    <property type="component" value="Unassembled WGS sequence"/>
</dbReference>
<dbReference type="Proteomes" id="UP000281192">
    <property type="component" value="Chromosome"/>
</dbReference>
<evidence type="ECO:0000313" key="5">
    <source>
        <dbReference type="Proteomes" id="UP000281192"/>
    </source>
</evidence>
<dbReference type="EMBL" id="CP026100">
    <property type="protein sequence ID" value="AYV46398.1"/>
    <property type="molecule type" value="Genomic_DNA"/>
</dbReference>
<evidence type="ECO:0000256" key="1">
    <source>
        <dbReference type="SAM" id="Phobius"/>
    </source>
</evidence>
<dbReference type="KEGG" id="cfh:C1707_09065"/>
<dbReference type="AlphaFoldDB" id="A0A2N5CRV4"/>